<feature type="binding site" evidence="13">
    <location>
        <position position="231"/>
    </location>
    <ligand>
        <name>Mg(2+)</name>
        <dbReference type="ChEBI" id="CHEBI:18420"/>
    </ligand>
</feature>
<keyword evidence="5 13" id="KW-0479">Metal-binding</keyword>
<dbReference type="EMBL" id="JACCCW010000002">
    <property type="protein sequence ID" value="NYF80060.1"/>
    <property type="molecule type" value="Genomic_DNA"/>
</dbReference>
<dbReference type="EC" id="3.7.1.2" evidence="4"/>
<dbReference type="Pfam" id="PF09298">
    <property type="entry name" value="FAA_hydrolase_N"/>
    <property type="match status" value="1"/>
</dbReference>
<dbReference type="GO" id="GO:0006559">
    <property type="term" value="P:L-phenylalanine catabolic process"/>
    <property type="evidence" value="ECO:0007669"/>
    <property type="project" value="UniProtKB-UniPathway"/>
</dbReference>
<dbReference type="GO" id="GO:0006572">
    <property type="term" value="P:L-tyrosine catabolic process"/>
    <property type="evidence" value="ECO:0007669"/>
    <property type="project" value="UniProtKB-KW"/>
</dbReference>
<evidence type="ECO:0000313" key="17">
    <source>
        <dbReference type="Proteomes" id="UP000589520"/>
    </source>
</evidence>
<dbReference type="GO" id="GO:0004334">
    <property type="term" value="F:fumarylacetoacetase activity"/>
    <property type="evidence" value="ECO:0007669"/>
    <property type="project" value="UniProtKB-EC"/>
</dbReference>
<evidence type="ECO:0000259" key="14">
    <source>
        <dbReference type="Pfam" id="PF01557"/>
    </source>
</evidence>
<dbReference type="SUPFAM" id="SSF56529">
    <property type="entry name" value="FAH"/>
    <property type="match status" value="1"/>
</dbReference>
<reference evidence="16 17" key="1">
    <citation type="submission" date="2020-07" db="EMBL/GenBank/DDBJ databases">
        <title>Genomic Encyclopedia of Type Strains, Phase IV (KMG-V): Genome sequencing to study the core and pangenomes of soil and plant-associated prokaryotes.</title>
        <authorList>
            <person name="Whitman W."/>
        </authorList>
    </citation>
    <scope>NUCLEOTIDE SEQUENCE [LARGE SCALE GENOMIC DNA]</scope>
    <source>
        <strain evidence="16 17">X4EP2</strain>
    </source>
</reference>
<organism evidence="16 17">
    <name type="scientific">Granulicella arctica</name>
    <dbReference type="NCBI Taxonomy" id="940613"/>
    <lineage>
        <taxon>Bacteria</taxon>
        <taxon>Pseudomonadati</taxon>
        <taxon>Acidobacteriota</taxon>
        <taxon>Terriglobia</taxon>
        <taxon>Terriglobales</taxon>
        <taxon>Acidobacteriaceae</taxon>
        <taxon>Granulicella</taxon>
    </lineage>
</organism>
<feature type="binding site" evidence="12">
    <location>
        <position position="333"/>
    </location>
    <ligand>
        <name>substrate</name>
    </ligand>
</feature>
<dbReference type="InterPro" id="IPR005959">
    <property type="entry name" value="Fumarylacetoacetase"/>
</dbReference>
<dbReference type="InterPro" id="IPR036462">
    <property type="entry name" value="Fumarylacetoacetase_N_sf"/>
</dbReference>
<dbReference type="GO" id="GO:1902000">
    <property type="term" value="P:homogentisate catabolic process"/>
    <property type="evidence" value="ECO:0007669"/>
    <property type="project" value="TreeGrafter"/>
</dbReference>
<protein>
    <recommendedName>
        <fullName evidence="4">fumarylacetoacetase</fullName>
        <ecNumber evidence="4">3.7.1.2</ecNumber>
    </recommendedName>
</protein>
<evidence type="ECO:0000256" key="1">
    <source>
        <dbReference type="ARBA" id="ARBA00001913"/>
    </source>
</evidence>
<feature type="binding site" evidence="12">
    <location>
        <position position="218"/>
    </location>
    <ligand>
        <name>substrate</name>
    </ligand>
</feature>
<evidence type="ECO:0000256" key="3">
    <source>
        <dbReference type="ARBA" id="ARBA00004782"/>
    </source>
</evidence>
<comment type="caution">
    <text evidence="16">The sequence shown here is derived from an EMBL/GenBank/DDBJ whole genome shotgun (WGS) entry which is preliminary data.</text>
</comment>
<evidence type="ECO:0000256" key="6">
    <source>
        <dbReference type="ARBA" id="ARBA00022801"/>
    </source>
</evidence>
<evidence type="ECO:0000256" key="12">
    <source>
        <dbReference type="PIRSR" id="PIRSR605959-2"/>
    </source>
</evidence>
<feature type="domain" description="Fumarylacetoacetase-like C-terminal" evidence="14">
    <location>
        <begin position="99"/>
        <end position="390"/>
    </location>
</feature>
<dbReference type="AlphaFoldDB" id="A0A7Y9PHM0"/>
<dbReference type="Gene3D" id="2.30.30.230">
    <property type="entry name" value="Fumarylacetoacetase, N-terminal domain"/>
    <property type="match status" value="1"/>
</dbReference>
<evidence type="ECO:0000313" key="16">
    <source>
        <dbReference type="EMBL" id="NYF80060.1"/>
    </source>
</evidence>
<feature type="binding site" evidence="13">
    <location>
        <position position="207"/>
    </location>
    <ligand>
        <name>Ca(2+)</name>
        <dbReference type="ChEBI" id="CHEBI:29108"/>
    </ligand>
</feature>
<dbReference type="GO" id="GO:0046872">
    <property type="term" value="F:metal ion binding"/>
    <property type="evidence" value="ECO:0007669"/>
    <property type="project" value="UniProtKB-KW"/>
</dbReference>
<dbReference type="Gene3D" id="3.90.850.10">
    <property type="entry name" value="Fumarylacetoacetase-like, C-terminal domain"/>
    <property type="match status" value="1"/>
</dbReference>
<evidence type="ECO:0000256" key="10">
    <source>
        <dbReference type="ARBA" id="ARBA00023232"/>
    </source>
</evidence>
<feature type="active site" description="Proton acceptor" evidence="11">
    <location>
        <position position="108"/>
    </location>
</feature>
<evidence type="ECO:0000256" key="7">
    <source>
        <dbReference type="ARBA" id="ARBA00022837"/>
    </source>
</evidence>
<dbReference type="PANTHER" id="PTHR43069:SF2">
    <property type="entry name" value="FUMARYLACETOACETASE"/>
    <property type="match status" value="1"/>
</dbReference>
<dbReference type="InterPro" id="IPR011234">
    <property type="entry name" value="Fumarylacetoacetase-like_C"/>
</dbReference>
<evidence type="ECO:0000259" key="15">
    <source>
        <dbReference type="Pfam" id="PF09298"/>
    </source>
</evidence>
<keyword evidence="8 13" id="KW-0460">Magnesium</keyword>
<comment type="cofactor">
    <cofactor evidence="1 13">
        <name>Ca(2+)</name>
        <dbReference type="ChEBI" id="CHEBI:29108"/>
    </cofactor>
</comment>
<dbReference type="Pfam" id="PF01557">
    <property type="entry name" value="FAA_hydrolase"/>
    <property type="match status" value="1"/>
</dbReference>
<feature type="binding site" evidence="13">
    <location>
        <position position="101"/>
    </location>
    <ligand>
        <name>Ca(2+)</name>
        <dbReference type="ChEBI" id="CHEBI:29108"/>
    </ligand>
</feature>
<dbReference type="SUPFAM" id="SSF63433">
    <property type="entry name" value="Fumarylacetoacetate hydrolase, FAH, N-terminal domain"/>
    <property type="match status" value="1"/>
</dbReference>
<dbReference type="InterPro" id="IPR036663">
    <property type="entry name" value="Fumarylacetoacetase_C_sf"/>
</dbReference>
<dbReference type="InterPro" id="IPR015377">
    <property type="entry name" value="Fumarylacetoacetase_N"/>
</dbReference>
<evidence type="ECO:0000256" key="13">
    <source>
        <dbReference type="PIRSR" id="PIRSR605959-3"/>
    </source>
</evidence>
<sequence>MQDGESHLGVGIGDFIFDLHLAAGNGLLDALDSALRHACTAPYLNPLMQCGNGAVSQLRRAVMLLMTEGTDATQIKILEKLLIPREGAVLRKPVQVGNYTDFYASIDHATNVGRLFRPDQPLLPNYKFVPIGYHGRASSLILSGTPVSRPHGQTKPPSADLPTFGATKQLDYELEVGVYVGTGNSLGHSISIESAEEHIFGISLVNDWSARDIQAWEYQPLGPFLGKSFATSISPWVVTMDALAPFRVPLAPRPSGDPAPLPYLSSPAGAAAAIDLKLEVHLSTQAMRDSAQLPVQLSSGNLRSLYWSFAQMLAHHTSNGCNLLSGDLIASGTLSGPEEGSQGSLLEISHRGTTPFKLANGEIRSFLQDGDEVILRGFCELPGLPRIGLGECRGIIAPPIAHTHE</sequence>
<evidence type="ECO:0000256" key="2">
    <source>
        <dbReference type="ARBA" id="ARBA00001946"/>
    </source>
</evidence>
<evidence type="ECO:0000256" key="9">
    <source>
        <dbReference type="ARBA" id="ARBA00022878"/>
    </source>
</evidence>
<proteinExistence type="predicted"/>
<gene>
    <name evidence="16" type="ORF">HDF17_002380</name>
</gene>
<feature type="domain" description="Fumarylacetoacetase N-terminal" evidence="15">
    <location>
        <begin position="5"/>
        <end position="87"/>
    </location>
</feature>
<feature type="binding site" evidence="13">
    <location>
        <position position="207"/>
    </location>
    <ligand>
        <name>Mg(2+)</name>
        <dbReference type="ChEBI" id="CHEBI:18420"/>
    </ligand>
</feature>
<feature type="binding site" evidence="13">
    <location>
        <position position="227"/>
    </location>
    <ligand>
        <name>Mg(2+)</name>
        <dbReference type="ChEBI" id="CHEBI:18420"/>
    </ligand>
</feature>
<keyword evidence="6 16" id="KW-0378">Hydrolase</keyword>
<dbReference type="NCBIfam" id="TIGR01266">
    <property type="entry name" value="fum_ac_acetase"/>
    <property type="match status" value="1"/>
</dbReference>
<dbReference type="Proteomes" id="UP000589520">
    <property type="component" value="Unassembled WGS sequence"/>
</dbReference>
<keyword evidence="9" id="KW-0828">Tyrosine catabolism</keyword>
<feature type="binding site" evidence="12">
    <location>
        <position position="117"/>
    </location>
    <ligand>
        <name>substrate</name>
    </ligand>
</feature>
<keyword evidence="17" id="KW-1185">Reference proteome</keyword>
<comment type="cofactor">
    <cofactor evidence="2 13">
        <name>Mg(2+)</name>
        <dbReference type="ChEBI" id="CHEBI:18420"/>
    </cofactor>
</comment>
<keyword evidence="7 13" id="KW-0106">Calcium</keyword>
<accession>A0A7Y9PHM0</accession>
<evidence type="ECO:0000256" key="8">
    <source>
        <dbReference type="ARBA" id="ARBA00022842"/>
    </source>
</evidence>
<comment type="pathway">
    <text evidence="3">Amino-acid degradation; L-phenylalanine degradation; acetoacetate and fumarate from L-phenylalanine: step 6/6.</text>
</comment>
<feature type="binding site" evidence="12">
    <location>
        <position position="214"/>
    </location>
    <ligand>
        <name>substrate</name>
    </ligand>
</feature>
<feature type="binding site" evidence="12">
    <location>
        <position position="103"/>
    </location>
    <ligand>
        <name>substrate</name>
    </ligand>
</feature>
<dbReference type="PANTHER" id="PTHR43069">
    <property type="entry name" value="FUMARYLACETOACETASE"/>
    <property type="match status" value="1"/>
</dbReference>
<name>A0A7Y9PHM0_9BACT</name>
<evidence type="ECO:0000256" key="11">
    <source>
        <dbReference type="PIRSR" id="PIRSR605959-1"/>
    </source>
</evidence>
<feature type="binding site" evidence="13">
    <location>
        <position position="173"/>
    </location>
    <ligand>
        <name>Ca(2+)</name>
        <dbReference type="ChEBI" id="CHEBI:29108"/>
    </ligand>
</feature>
<feature type="binding site" evidence="13">
    <location>
        <position position="175"/>
    </location>
    <ligand>
        <name>Ca(2+)</name>
        <dbReference type="ChEBI" id="CHEBI:29108"/>
    </ligand>
</feature>
<evidence type="ECO:0000256" key="5">
    <source>
        <dbReference type="ARBA" id="ARBA00022723"/>
    </source>
</evidence>
<evidence type="ECO:0000256" key="4">
    <source>
        <dbReference type="ARBA" id="ARBA00012094"/>
    </source>
</evidence>
<dbReference type="UniPathway" id="UPA00139">
    <property type="reaction ID" value="UER00341"/>
</dbReference>
<keyword evidence="10" id="KW-0585">Phenylalanine catabolism</keyword>